<keyword evidence="2" id="KW-1185">Reference proteome</keyword>
<accession>A0ABN3TDN5</accession>
<gene>
    <name evidence="1" type="ORF">GCM10010412_095400</name>
</gene>
<name>A0ABN3TDN5_9ACTN</name>
<evidence type="ECO:0000313" key="2">
    <source>
        <dbReference type="Proteomes" id="UP001501666"/>
    </source>
</evidence>
<reference evidence="1 2" key="1">
    <citation type="journal article" date="2019" name="Int. J. Syst. Evol. Microbiol.">
        <title>The Global Catalogue of Microorganisms (GCM) 10K type strain sequencing project: providing services to taxonomists for standard genome sequencing and annotation.</title>
        <authorList>
            <consortium name="The Broad Institute Genomics Platform"/>
            <consortium name="The Broad Institute Genome Sequencing Center for Infectious Disease"/>
            <person name="Wu L."/>
            <person name="Ma J."/>
        </authorList>
    </citation>
    <scope>NUCLEOTIDE SEQUENCE [LARGE SCALE GENOMIC DNA]</scope>
    <source>
        <strain evidence="1 2">JCM 6835</strain>
    </source>
</reference>
<organism evidence="1 2">
    <name type="scientific">Nonomuraea recticatena</name>
    <dbReference type="NCBI Taxonomy" id="46178"/>
    <lineage>
        <taxon>Bacteria</taxon>
        <taxon>Bacillati</taxon>
        <taxon>Actinomycetota</taxon>
        <taxon>Actinomycetes</taxon>
        <taxon>Streptosporangiales</taxon>
        <taxon>Streptosporangiaceae</taxon>
        <taxon>Nonomuraea</taxon>
    </lineage>
</organism>
<comment type="caution">
    <text evidence="1">The sequence shown here is derived from an EMBL/GenBank/DDBJ whole genome shotgun (WGS) entry which is preliminary data.</text>
</comment>
<protein>
    <submittedName>
        <fullName evidence="1">Uncharacterized protein</fullName>
    </submittedName>
</protein>
<evidence type="ECO:0000313" key="1">
    <source>
        <dbReference type="EMBL" id="GAA2699118.1"/>
    </source>
</evidence>
<dbReference type="Proteomes" id="UP001501666">
    <property type="component" value="Unassembled WGS sequence"/>
</dbReference>
<dbReference type="EMBL" id="BAAATE010000054">
    <property type="protein sequence ID" value="GAA2699118.1"/>
    <property type="molecule type" value="Genomic_DNA"/>
</dbReference>
<proteinExistence type="predicted"/>
<sequence>MSAPAVLHELVARANDLAAVVDTVAGELSRADPEGRAGSRLPNAAGLIRQAALELAESAAELTRATQHRPVTFCRMGWGVCPEHGSTLIAMGTVTRCAVFGCGRTWEYKREVVPCAELATHRVVDADGGQTPVCGGHAAYACDSGGYVEPLTPP</sequence>